<keyword evidence="2" id="KW-1185">Reference proteome</keyword>
<name>A0ABV4P0B7_9GAMM</name>
<organism evidence="1 2">
    <name type="scientific">Microbulbifer epialgicus</name>
    <dbReference type="NCBI Taxonomy" id="393907"/>
    <lineage>
        <taxon>Bacteria</taxon>
        <taxon>Pseudomonadati</taxon>
        <taxon>Pseudomonadota</taxon>
        <taxon>Gammaproteobacteria</taxon>
        <taxon>Cellvibrionales</taxon>
        <taxon>Microbulbiferaceae</taxon>
        <taxon>Microbulbifer</taxon>
    </lineage>
</organism>
<protein>
    <submittedName>
        <fullName evidence="1">Uncharacterized protein</fullName>
    </submittedName>
</protein>
<proteinExistence type="predicted"/>
<evidence type="ECO:0000313" key="1">
    <source>
        <dbReference type="EMBL" id="MFA0811150.1"/>
    </source>
</evidence>
<dbReference type="EMBL" id="JBGMEK010000016">
    <property type="protein sequence ID" value="MFA0811150.1"/>
    <property type="molecule type" value="Genomic_DNA"/>
</dbReference>
<comment type="caution">
    <text evidence="1">The sequence shown here is derived from an EMBL/GenBank/DDBJ whole genome shotgun (WGS) entry which is preliminary data.</text>
</comment>
<sequence length="156" mass="17478">MCVQCTADMNYQNKVNQWAVNGLPYTKMSILVRDKAVTYPNTFVFVFKDGPIFNGIRRTVKVDVHYEGNKIEPGRKLKAFGGLWISGIKGAMKPQQHGGELLKQLKLEIPTLSPRGGISAVYGDILGNKPLPQGFSGEKIYVKNAIIDRRFLEKNH</sequence>
<accession>A0ABV4P0B7</accession>
<dbReference type="Proteomes" id="UP001569428">
    <property type="component" value="Unassembled WGS sequence"/>
</dbReference>
<reference evidence="1 2" key="1">
    <citation type="submission" date="2024-08" db="EMBL/GenBank/DDBJ databases">
        <authorList>
            <person name="Ishaq N."/>
        </authorList>
    </citation>
    <scope>NUCLEOTIDE SEQUENCE [LARGE SCALE GENOMIC DNA]</scope>
    <source>
        <strain evidence="1 2">DSM 18651</strain>
    </source>
</reference>
<dbReference type="RefSeq" id="WP_371838719.1">
    <property type="nucleotide sequence ID" value="NZ_JBGMEK010000016.1"/>
</dbReference>
<evidence type="ECO:0000313" key="2">
    <source>
        <dbReference type="Proteomes" id="UP001569428"/>
    </source>
</evidence>
<gene>
    <name evidence="1" type="ORF">ACCI49_09490</name>
</gene>